<reference evidence="3" key="1">
    <citation type="journal article" date="2019" name="Int. J. Syst. Evol. Microbiol.">
        <title>The Global Catalogue of Microorganisms (GCM) 10K type strain sequencing project: providing services to taxonomists for standard genome sequencing and annotation.</title>
        <authorList>
            <consortium name="The Broad Institute Genomics Platform"/>
            <consortium name="The Broad Institute Genome Sequencing Center for Infectious Disease"/>
            <person name="Wu L."/>
            <person name="Ma J."/>
        </authorList>
    </citation>
    <scope>NUCLEOTIDE SEQUENCE [LARGE SCALE GENOMIC DNA]</scope>
    <source>
        <strain evidence="3">TISTR 1535</strain>
    </source>
</reference>
<organism evidence="2 3">
    <name type="scientific">Lentibacillus juripiscarius</name>
    <dbReference type="NCBI Taxonomy" id="257446"/>
    <lineage>
        <taxon>Bacteria</taxon>
        <taxon>Bacillati</taxon>
        <taxon>Bacillota</taxon>
        <taxon>Bacilli</taxon>
        <taxon>Bacillales</taxon>
        <taxon>Bacillaceae</taxon>
        <taxon>Lentibacillus</taxon>
    </lineage>
</organism>
<feature type="transmembrane region" description="Helical" evidence="1">
    <location>
        <begin position="66"/>
        <end position="83"/>
    </location>
</feature>
<dbReference type="Proteomes" id="UP001597502">
    <property type="component" value="Unassembled WGS sequence"/>
</dbReference>
<accession>A0ABW5VAI3</accession>
<feature type="transmembrane region" description="Helical" evidence="1">
    <location>
        <begin position="12"/>
        <end position="30"/>
    </location>
</feature>
<keyword evidence="3" id="KW-1185">Reference proteome</keyword>
<feature type="transmembrane region" description="Helical" evidence="1">
    <location>
        <begin position="95"/>
        <end position="117"/>
    </location>
</feature>
<dbReference type="EMBL" id="JBHUNA010000042">
    <property type="protein sequence ID" value="MFD2762440.1"/>
    <property type="molecule type" value="Genomic_DNA"/>
</dbReference>
<feature type="transmembrane region" description="Helical" evidence="1">
    <location>
        <begin position="42"/>
        <end position="59"/>
    </location>
</feature>
<name>A0ABW5VAI3_9BACI</name>
<gene>
    <name evidence="2" type="ORF">ACFSUO_15905</name>
</gene>
<dbReference type="RefSeq" id="WP_382395955.1">
    <property type="nucleotide sequence ID" value="NZ_JBHUNA010000042.1"/>
</dbReference>
<sequence>MLSNWKIGDSLIYAAAATYAISLFYPWAYVTFQGDVSGFTHRGYLVLILFAFPICAVLFRKKTGFLSLASSISAAVFLVLYSLEVTQSYRGELVSYPTAGLYIAVTAASVLVVGVLINRWTAGVNAQP</sequence>
<evidence type="ECO:0000256" key="1">
    <source>
        <dbReference type="SAM" id="Phobius"/>
    </source>
</evidence>
<comment type="caution">
    <text evidence="2">The sequence shown here is derived from an EMBL/GenBank/DDBJ whole genome shotgun (WGS) entry which is preliminary data.</text>
</comment>
<evidence type="ECO:0000313" key="2">
    <source>
        <dbReference type="EMBL" id="MFD2762440.1"/>
    </source>
</evidence>
<evidence type="ECO:0000313" key="3">
    <source>
        <dbReference type="Proteomes" id="UP001597502"/>
    </source>
</evidence>
<proteinExistence type="predicted"/>
<protein>
    <submittedName>
        <fullName evidence="2">Uncharacterized protein</fullName>
    </submittedName>
</protein>
<keyword evidence="1" id="KW-0812">Transmembrane</keyword>
<keyword evidence="1" id="KW-1133">Transmembrane helix</keyword>
<keyword evidence="1" id="KW-0472">Membrane</keyword>